<organism evidence="1 2">
    <name type="scientific">Microbotryum silenes-dioicae</name>
    <dbReference type="NCBI Taxonomy" id="796604"/>
    <lineage>
        <taxon>Eukaryota</taxon>
        <taxon>Fungi</taxon>
        <taxon>Dikarya</taxon>
        <taxon>Basidiomycota</taxon>
        <taxon>Pucciniomycotina</taxon>
        <taxon>Microbotryomycetes</taxon>
        <taxon>Microbotryales</taxon>
        <taxon>Microbotryaceae</taxon>
        <taxon>Microbotryum</taxon>
    </lineage>
</organism>
<proteinExistence type="predicted"/>
<dbReference type="EMBL" id="FQNC01000013">
    <property type="protein sequence ID" value="SGY15071.1"/>
    <property type="molecule type" value="Genomic_DNA"/>
</dbReference>
<evidence type="ECO:0000313" key="2">
    <source>
        <dbReference type="Proteomes" id="UP000249464"/>
    </source>
</evidence>
<evidence type="ECO:0000313" key="1">
    <source>
        <dbReference type="EMBL" id="SGY15071.1"/>
    </source>
</evidence>
<reference evidence="1 2" key="1">
    <citation type="submission" date="2016-11" db="EMBL/GenBank/DDBJ databases">
        <authorList>
            <person name="Jaros S."/>
            <person name="Januszkiewicz K."/>
            <person name="Wedrychowicz H."/>
        </authorList>
    </citation>
    <scope>NUCLEOTIDE SEQUENCE [LARGE SCALE GENOMIC DNA]</scope>
</reference>
<dbReference type="AlphaFoldDB" id="A0A2X0LVF3"/>
<sequence>MSSLVVGVPRRGCHWLSEPCVRFVHNFSRTSVRIDWPLPESSLGTWW</sequence>
<name>A0A2X0LVF3_9BASI</name>
<protein>
    <submittedName>
        <fullName evidence="1">BQ5605_C013g07231 protein</fullName>
    </submittedName>
</protein>
<gene>
    <name evidence="1" type="primary">BQ5605_C013g07231</name>
    <name evidence="1" type="ORF">BQ5605_C013G07231</name>
</gene>
<keyword evidence="2" id="KW-1185">Reference proteome</keyword>
<dbReference type="Proteomes" id="UP000249464">
    <property type="component" value="Unassembled WGS sequence"/>
</dbReference>
<accession>A0A2X0LVF3</accession>